<dbReference type="InterPro" id="IPR050065">
    <property type="entry name" value="GlmU-like"/>
</dbReference>
<feature type="domain" description="Nucleotidyl transferase" evidence="3">
    <location>
        <begin position="2"/>
        <end position="132"/>
    </location>
</feature>
<evidence type="ECO:0000256" key="1">
    <source>
        <dbReference type="ARBA" id="ARBA00022679"/>
    </source>
</evidence>
<reference evidence="4 5" key="1">
    <citation type="submission" date="2020-10" db="EMBL/GenBank/DDBJ databases">
        <title>The genome sequence of Chitinilyticum litopenaei 4Y14.</title>
        <authorList>
            <person name="Liu Y."/>
        </authorList>
    </citation>
    <scope>NUCLEOTIDE SEQUENCE [LARGE SCALE GENOMIC DNA]</scope>
    <source>
        <strain evidence="4 5">4Y14</strain>
    </source>
</reference>
<dbReference type="EMBL" id="JADFUA010000011">
    <property type="protein sequence ID" value="MBE9610575.1"/>
    <property type="molecule type" value="Genomic_DNA"/>
</dbReference>
<dbReference type="Proteomes" id="UP000604481">
    <property type="component" value="Unassembled WGS sequence"/>
</dbReference>
<protein>
    <submittedName>
        <fullName evidence="4">Nucleotidyltransferase family protein</fullName>
    </submittedName>
</protein>
<sequence length="232" mass="24387">MKVMILAAGRGERMRPLTDHTPKPLLKAGGEHLIGWHLRRLSAAGLNEVVVNHAWLGEQIEASLGDGCSYGVSLQYSAEGVALETAAGIARALPLLGNAPFVVVNGDVLCDADFASLQQRATALPAGGAHLLLVPKAGYKTGRDLTLRPDGKVQPCEDGDVPYTFCGVAAYHPAFFANVPVSQPAPLLPWLLAAMAKGLVTGECHTGVWLDVGTPERLQEADLLVRNGALAS</sequence>
<keyword evidence="5" id="KW-1185">Reference proteome</keyword>
<comment type="caution">
    <text evidence="4">The sequence shown here is derived from an EMBL/GenBank/DDBJ whole genome shotgun (WGS) entry which is preliminary data.</text>
</comment>
<evidence type="ECO:0000256" key="2">
    <source>
        <dbReference type="ARBA" id="ARBA00022695"/>
    </source>
</evidence>
<keyword evidence="1" id="KW-0808">Transferase</keyword>
<evidence type="ECO:0000313" key="4">
    <source>
        <dbReference type="EMBL" id="MBE9610575.1"/>
    </source>
</evidence>
<dbReference type="InterPro" id="IPR005835">
    <property type="entry name" value="NTP_transferase_dom"/>
</dbReference>
<dbReference type="PANTHER" id="PTHR43584:SF8">
    <property type="entry name" value="N-ACETYLMURAMATE ALPHA-1-PHOSPHATE URIDYLYLTRANSFERASE"/>
    <property type="match status" value="1"/>
</dbReference>
<dbReference type="CDD" id="cd06422">
    <property type="entry name" value="NTP_transferase_like_1"/>
    <property type="match status" value="1"/>
</dbReference>
<dbReference type="GO" id="GO:0016779">
    <property type="term" value="F:nucleotidyltransferase activity"/>
    <property type="evidence" value="ECO:0007669"/>
    <property type="project" value="UniProtKB-KW"/>
</dbReference>
<gene>
    <name evidence="4" type="ORF">INR99_14640</name>
</gene>
<dbReference type="PANTHER" id="PTHR43584">
    <property type="entry name" value="NUCLEOTIDYL TRANSFERASE"/>
    <property type="match status" value="1"/>
</dbReference>
<dbReference type="SUPFAM" id="SSF53448">
    <property type="entry name" value="Nucleotide-diphospho-sugar transferases"/>
    <property type="match status" value="1"/>
</dbReference>
<evidence type="ECO:0000313" key="5">
    <source>
        <dbReference type="Proteomes" id="UP000604481"/>
    </source>
</evidence>
<dbReference type="InterPro" id="IPR029044">
    <property type="entry name" value="Nucleotide-diphossugar_trans"/>
</dbReference>
<dbReference type="InterPro" id="IPR054790">
    <property type="entry name" value="MurU"/>
</dbReference>
<dbReference type="RefSeq" id="WP_194117125.1">
    <property type="nucleotide sequence ID" value="NZ_JADFUA010000011.1"/>
</dbReference>
<accession>A0A8J7FN84</accession>
<dbReference type="NCBIfam" id="NF045761">
    <property type="entry name" value="NAMPUrTaseMurU"/>
    <property type="match status" value="1"/>
</dbReference>
<name>A0A8J7FN84_9NEIS</name>
<organism evidence="4 5">
    <name type="scientific">Chitinilyticum piscinae</name>
    <dbReference type="NCBI Taxonomy" id="2866724"/>
    <lineage>
        <taxon>Bacteria</taxon>
        <taxon>Pseudomonadati</taxon>
        <taxon>Pseudomonadota</taxon>
        <taxon>Betaproteobacteria</taxon>
        <taxon>Neisseriales</taxon>
        <taxon>Chitinibacteraceae</taxon>
        <taxon>Chitinilyticum</taxon>
    </lineage>
</organism>
<proteinExistence type="predicted"/>
<evidence type="ECO:0000259" key="3">
    <source>
        <dbReference type="Pfam" id="PF00483"/>
    </source>
</evidence>
<dbReference type="Gene3D" id="3.90.550.10">
    <property type="entry name" value="Spore Coat Polysaccharide Biosynthesis Protein SpsA, Chain A"/>
    <property type="match status" value="1"/>
</dbReference>
<keyword evidence="2" id="KW-0548">Nucleotidyltransferase</keyword>
<dbReference type="AlphaFoldDB" id="A0A8J7FN84"/>
<dbReference type="Pfam" id="PF00483">
    <property type="entry name" value="NTP_transferase"/>
    <property type="match status" value="1"/>
</dbReference>